<organism evidence="1 2">
    <name type="scientific">Exocentrus adspersus</name>
    <dbReference type="NCBI Taxonomy" id="1586481"/>
    <lineage>
        <taxon>Eukaryota</taxon>
        <taxon>Metazoa</taxon>
        <taxon>Ecdysozoa</taxon>
        <taxon>Arthropoda</taxon>
        <taxon>Hexapoda</taxon>
        <taxon>Insecta</taxon>
        <taxon>Pterygota</taxon>
        <taxon>Neoptera</taxon>
        <taxon>Endopterygota</taxon>
        <taxon>Coleoptera</taxon>
        <taxon>Polyphaga</taxon>
        <taxon>Cucujiformia</taxon>
        <taxon>Chrysomeloidea</taxon>
        <taxon>Cerambycidae</taxon>
        <taxon>Lamiinae</taxon>
        <taxon>Acanthocinini</taxon>
        <taxon>Exocentrus</taxon>
    </lineage>
</organism>
<evidence type="ECO:0000313" key="2">
    <source>
        <dbReference type="Proteomes" id="UP001159042"/>
    </source>
</evidence>
<keyword evidence="2" id="KW-1185">Reference proteome</keyword>
<sequence>MVIKISSNCNLPLKCARAETLITLPLSDLFSTGRRRAYETVPLNPSSAVRAETVATVIEKYLRIKFSRRRYIWARKAKKKREIKIMFNL</sequence>
<evidence type="ECO:0000313" key="1">
    <source>
        <dbReference type="EMBL" id="KAJ8924423.1"/>
    </source>
</evidence>
<dbReference type="AlphaFoldDB" id="A0AAV8WDM8"/>
<name>A0AAV8WDM8_9CUCU</name>
<proteinExistence type="predicted"/>
<dbReference type="EMBL" id="JANEYG010000003">
    <property type="protein sequence ID" value="KAJ8924423.1"/>
    <property type="molecule type" value="Genomic_DNA"/>
</dbReference>
<gene>
    <name evidence="1" type="ORF">NQ315_007219</name>
</gene>
<comment type="caution">
    <text evidence="1">The sequence shown here is derived from an EMBL/GenBank/DDBJ whole genome shotgun (WGS) entry which is preliminary data.</text>
</comment>
<accession>A0AAV8WDM8</accession>
<protein>
    <submittedName>
        <fullName evidence="1">Uncharacterized protein</fullName>
    </submittedName>
</protein>
<reference evidence="1 2" key="1">
    <citation type="journal article" date="2023" name="Insect Mol. Biol.">
        <title>Genome sequencing provides insights into the evolution of gene families encoding plant cell wall-degrading enzymes in longhorned beetles.</title>
        <authorList>
            <person name="Shin N.R."/>
            <person name="Okamura Y."/>
            <person name="Kirsch R."/>
            <person name="Pauchet Y."/>
        </authorList>
    </citation>
    <scope>NUCLEOTIDE SEQUENCE [LARGE SCALE GENOMIC DNA]</scope>
    <source>
        <strain evidence="1">EAD_L_NR</strain>
    </source>
</reference>
<dbReference type="Proteomes" id="UP001159042">
    <property type="component" value="Unassembled WGS sequence"/>
</dbReference>